<evidence type="ECO:0000256" key="2">
    <source>
        <dbReference type="ARBA" id="ARBA00007935"/>
    </source>
</evidence>
<evidence type="ECO:0000256" key="3">
    <source>
        <dbReference type="ARBA" id="ARBA00022448"/>
    </source>
</evidence>
<comment type="similarity">
    <text evidence="2">Belongs to the binding-protein-dependent transport system permease family. FecCD subfamily.</text>
</comment>
<evidence type="ECO:0000256" key="8">
    <source>
        <dbReference type="SAM" id="Phobius"/>
    </source>
</evidence>
<protein>
    <submittedName>
        <fullName evidence="9">FecCD family ABC transporter permease</fullName>
    </submittedName>
</protein>
<organism evidence="9 10">
    <name type="scientific">Phytohabitans kaempferiae</name>
    <dbReference type="NCBI Taxonomy" id="1620943"/>
    <lineage>
        <taxon>Bacteria</taxon>
        <taxon>Bacillati</taxon>
        <taxon>Actinomycetota</taxon>
        <taxon>Actinomycetes</taxon>
        <taxon>Micromonosporales</taxon>
        <taxon>Micromonosporaceae</taxon>
    </lineage>
</organism>
<dbReference type="InterPro" id="IPR037294">
    <property type="entry name" value="ABC_BtuC-like"/>
</dbReference>
<keyword evidence="7 8" id="KW-0472">Membrane</keyword>
<keyword evidence="5 8" id="KW-0812">Transmembrane</keyword>
<name>A0ABV6M9S1_9ACTN</name>
<dbReference type="Proteomes" id="UP001589867">
    <property type="component" value="Unassembled WGS sequence"/>
</dbReference>
<dbReference type="EMBL" id="JBHLUH010000058">
    <property type="protein sequence ID" value="MFC0531304.1"/>
    <property type="molecule type" value="Genomic_DNA"/>
</dbReference>
<dbReference type="InterPro" id="IPR000522">
    <property type="entry name" value="ABC_transptr_permease_BtuC"/>
</dbReference>
<evidence type="ECO:0000313" key="9">
    <source>
        <dbReference type="EMBL" id="MFC0531304.1"/>
    </source>
</evidence>
<feature type="transmembrane region" description="Helical" evidence="8">
    <location>
        <begin position="298"/>
        <end position="321"/>
    </location>
</feature>
<gene>
    <name evidence="9" type="ORF">ACFFIA_27040</name>
</gene>
<reference evidence="9 10" key="1">
    <citation type="submission" date="2024-09" db="EMBL/GenBank/DDBJ databases">
        <authorList>
            <person name="Sun Q."/>
            <person name="Mori K."/>
        </authorList>
    </citation>
    <scope>NUCLEOTIDE SEQUENCE [LARGE SCALE GENOMIC DNA]</scope>
    <source>
        <strain evidence="9 10">TBRC 3947</strain>
    </source>
</reference>
<sequence length="355" mass="36285">MSATLAPPADRLAEARRAVRAVRHRGRRRALAVTLGLCAVAAALFFLALSVGSFPIPLGDVLRTLLGEGSRRDEFIVTGVRLPRVLTGLLAGMAFGLSGAIFQSLVRNPLASPDIIGITMGASASAVVCIVVFGVVGAAVSVAAFAGALGTAALIYLLAWRDGVSAYRLVLVGIGVGAALASLVSYLISRAGITSAQQALIWLTGSLNARAWTHVRPLAVALALLVPLALILLRGLEALRLGDDTAGGLGVRVERLRLTILLTAVGLAAVATAAAGPVPFVAFVAAPIARRLVRDHGTALVPAALVGAIVMVASDLVAQHLLDRGQFPVGVVTGIVGAPYLLWLLATANRVGRGG</sequence>
<dbReference type="CDD" id="cd06550">
    <property type="entry name" value="TM_ABC_iron-siderophores_like"/>
    <property type="match status" value="1"/>
</dbReference>
<feature type="transmembrane region" description="Helical" evidence="8">
    <location>
        <begin position="166"/>
        <end position="188"/>
    </location>
</feature>
<evidence type="ECO:0000256" key="4">
    <source>
        <dbReference type="ARBA" id="ARBA00022475"/>
    </source>
</evidence>
<keyword evidence="6 8" id="KW-1133">Transmembrane helix</keyword>
<evidence type="ECO:0000256" key="5">
    <source>
        <dbReference type="ARBA" id="ARBA00022692"/>
    </source>
</evidence>
<dbReference type="Pfam" id="PF01032">
    <property type="entry name" value="FecCD"/>
    <property type="match status" value="1"/>
</dbReference>
<proteinExistence type="inferred from homology"/>
<dbReference type="SUPFAM" id="SSF81345">
    <property type="entry name" value="ABC transporter involved in vitamin B12 uptake, BtuC"/>
    <property type="match status" value="1"/>
</dbReference>
<dbReference type="RefSeq" id="WP_377255495.1">
    <property type="nucleotide sequence ID" value="NZ_JBHLUH010000058.1"/>
</dbReference>
<accession>A0ABV6M9S1</accession>
<feature type="transmembrane region" description="Helical" evidence="8">
    <location>
        <begin position="85"/>
        <end position="106"/>
    </location>
</feature>
<keyword evidence="10" id="KW-1185">Reference proteome</keyword>
<comment type="caution">
    <text evidence="9">The sequence shown here is derived from an EMBL/GenBank/DDBJ whole genome shotgun (WGS) entry which is preliminary data.</text>
</comment>
<feature type="transmembrane region" description="Helical" evidence="8">
    <location>
        <begin position="30"/>
        <end position="56"/>
    </location>
</feature>
<keyword evidence="3" id="KW-0813">Transport</keyword>
<dbReference type="PANTHER" id="PTHR30472:SF24">
    <property type="entry name" value="FERRIC ENTEROBACTIN TRANSPORT SYSTEM PERMEASE PROTEIN FEPG"/>
    <property type="match status" value="1"/>
</dbReference>
<feature type="transmembrane region" description="Helical" evidence="8">
    <location>
        <begin position="127"/>
        <end position="160"/>
    </location>
</feature>
<dbReference type="Gene3D" id="1.10.3470.10">
    <property type="entry name" value="ABC transporter involved in vitamin B12 uptake, BtuC"/>
    <property type="match status" value="1"/>
</dbReference>
<dbReference type="PANTHER" id="PTHR30472">
    <property type="entry name" value="FERRIC ENTEROBACTIN TRANSPORT SYSTEM PERMEASE PROTEIN"/>
    <property type="match status" value="1"/>
</dbReference>
<evidence type="ECO:0000256" key="6">
    <source>
        <dbReference type="ARBA" id="ARBA00022989"/>
    </source>
</evidence>
<evidence type="ECO:0000256" key="7">
    <source>
        <dbReference type="ARBA" id="ARBA00023136"/>
    </source>
</evidence>
<evidence type="ECO:0000313" key="10">
    <source>
        <dbReference type="Proteomes" id="UP001589867"/>
    </source>
</evidence>
<comment type="subcellular location">
    <subcellularLocation>
        <location evidence="1">Cell membrane</location>
        <topology evidence="1">Multi-pass membrane protein</topology>
    </subcellularLocation>
</comment>
<feature type="transmembrane region" description="Helical" evidence="8">
    <location>
        <begin position="327"/>
        <end position="346"/>
    </location>
</feature>
<evidence type="ECO:0000256" key="1">
    <source>
        <dbReference type="ARBA" id="ARBA00004651"/>
    </source>
</evidence>
<keyword evidence="4" id="KW-1003">Cell membrane</keyword>
<feature type="transmembrane region" description="Helical" evidence="8">
    <location>
        <begin position="256"/>
        <end position="286"/>
    </location>
</feature>
<feature type="transmembrane region" description="Helical" evidence="8">
    <location>
        <begin position="218"/>
        <end position="236"/>
    </location>
</feature>